<sequence length="237" mass="27259">MARYSPCLRDNEIKQARSESLRAKDTGIAPENSSLHLQLIALEEDIKRLKQLSRIADKVAMKRNELLPKYMPYVERYLAEGDVFANQVFAYVVIWLFDTEQFDQAIEWAFLCIEQGQPTPDSVKRDWPHFAADVVLAWCEVQAERGNSVEPYCSTVFKKVSNEWRLNEKLTAKWFKFCGLLLLRDIHGKALPSSVESADKLQQATELLMKAQEFNPKCGVKTVLDKIDMRLRALTDS</sequence>
<gene>
    <name evidence="1" type="ORF">C9J01_08210</name>
</gene>
<comment type="caution">
    <text evidence="1">The sequence shown here is derived from an EMBL/GenBank/DDBJ whole genome shotgun (WGS) entry which is preliminary data.</text>
</comment>
<dbReference type="Pfam" id="PF05944">
    <property type="entry name" value="Phage_term_smal"/>
    <property type="match status" value="1"/>
</dbReference>
<organism evidence="1 2">
    <name type="scientific">Photobacterium rosenbergii</name>
    <dbReference type="NCBI Taxonomy" id="294936"/>
    <lineage>
        <taxon>Bacteria</taxon>
        <taxon>Pseudomonadati</taxon>
        <taxon>Pseudomonadota</taxon>
        <taxon>Gammaproteobacteria</taxon>
        <taxon>Vibrionales</taxon>
        <taxon>Vibrionaceae</taxon>
        <taxon>Photobacterium</taxon>
    </lineage>
</organism>
<evidence type="ECO:0000313" key="2">
    <source>
        <dbReference type="Proteomes" id="UP000241346"/>
    </source>
</evidence>
<evidence type="ECO:0000313" key="1">
    <source>
        <dbReference type="EMBL" id="PSW14410.1"/>
    </source>
</evidence>
<proteinExistence type="predicted"/>
<dbReference type="InterPro" id="IPR010270">
    <property type="entry name" value="Phage_P2_GpM"/>
</dbReference>
<dbReference type="GO" id="GO:0004519">
    <property type="term" value="F:endonuclease activity"/>
    <property type="evidence" value="ECO:0007669"/>
    <property type="project" value="InterPro"/>
</dbReference>
<dbReference type="OrthoDB" id="8562788at2"/>
<dbReference type="AlphaFoldDB" id="A0A2T3NHG8"/>
<dbReference type="RefSeq" id="WP_107297654.1">
    <property type="nucleotide sequence ID" value="NZ_PYMB01000002.1"/>
</dbReference>
<reference evidence="1 2" key="1">
    <citation type="submission" date="2018-03" db="EMBL/GenBank/DDBJ databases">
        <title>Whole genome sequencing of Histamine producing bacteria.</title>
        <authorList>
            <person name="Butler K."/>
        </authorList>
    </citation>
    <scope>NUCLEOTIDE SEQUENCE [LARGE SCALE GENOMIC DNA]</scope>
    <source>
        <strain evidence="1 2">DSM 19138</strain>
    </source>
</reference>
<dbReference type="EMBL" id="PYMB01000002">
    <property type="protein sequence ID" value="PSW14410.1"/>
    <property type="molecule type" value="Genomic_DNA"/>
</dbReference>
<dbReference type="GO" id="GO:0003677">
    <property type="term" value="F:DNA binding"/>
    <property type="evidence" value="ECO:0007669"/>
    <property type="project" value="InterPro"/>
</dbReference>
<protein>
    <submittedName>
        <fullName evidence="1">Terminase</fullName>
    </submittedName>
</protein>
<name>A0A2T3NHG8_9GAMM</name>
<accession>A0A2T3NHG8</accession>
<dbReference type="Proteomes" id="UP000241346">
    <property type="component" value="Unassembled WGS sequence"/>
</dbReference>